<feature type="domain" description="CSC1/OSCA1-like N-terminal transmembrane" evidence="13">
    <location>
        <begin position="5"/>
        <end position="164"/>
    </location>
</feature>
<evidence type="ECO:0000256" key="11">
    <source>
        <dbReference type="SAM" id="Phobius"/>
    </source>
</evidence>
<keyword evidence="4 11" id="KW-0812">Transmembrane</keyword>
<feature type="region of interest" description="Disordered" evidence="10">
    <location>
        <begin position="760"/>
        <end position="801"/>
    </location>
</feature>
<keyword evidence="7" id="KW-0406">Ion transport</keyword>
<dbReference type="GO" id="GO:0005227">
    <property type="term" value="F:calcium-activated cation channel activity"/>
    <property type="evidence" value="ECO:0007669"/>
    <property type="project" value="InterPro"/>
</dbReference>
<dbReference type="PANTHER" id="PTHR13018">
    <property type="entry name" value="PROBABLE MEMBRANE PROTEIN DUF221-RELATED"/>
    <property type="match status" value="1"/>
</dbReference>
<keyword evidence="16" id="KW-1185">Reference proteome</keyword>
<evidence type="ECO:0000256" key="4">
    <source>
        <dbReference type="ARBA" id="ARBA00022692"/>
    </source>
</evidence>
<dbReference type="Proteomes" id="UP001165190">
    <property type="component" value="Unassembled WGS sequence"/>
</dbReference>
<evidence type="ECO:0000256" key="3">
    <source>
        <dbReference type="ARBA" id="ARBA00022448"/>
    </source>
</evidence>
<evidence type="ECO:0000259" key="12">
    <source>
        <dbReference type="Pfam" id="PF02714"/>
    </source>
</evidence>
<feature type="transmembrane region" description="Helical" evidence="11">
    <location>
        <begin position="142"/>
        <end position="163"/>
    </location>
</feature>
<feature type="transmembrane region" description="Helical" evidence="11">
    <location>
        <begin position="506"/>
        <end position="525"/>
    </location>
</feature>
<feature type="transmembrane region" description="Helical" evidence="11">
    <location>
        <begin position="85"/>
        <end position="109"/>
    </location>
</feature>
<feature type="domain" description="CSC1/OSCA1-like 7TM region" evidence="12">
    <location>
        <begin position="412"/>
        <end position="680"/>
    </location>
</feature>
<evidence type="ECO:0000256" key="6">
    <source>
        <dbReference type="ARBA" id="ARBA00022989"/>
    </source>
</evidence>
<evidence type="ECO:0008006" key="17">
    <source>
        <dbReference type="Google" id="ProtNLM"/>
    </source>
</evidence>
<dbReference type="Pfam" id="PF14703">
    <property type="entry name" value="PHM7_cyt"/>
    <property type="match status" value="1"/>
</dbReference>
<feature type="transmembrane region" description="Helical" evidence="11">
    <location>
        <begin position="414"/>
        <end position="438"/>
    </location>
</feature>
<accession>A0A9W7MM86</accession>
<evidence type="ECO:0000256" key="10">
    <source>
        <dbReference type="SAM" id="MobiDB-lite"/>
    </source>
</evidence>
<evidence type="ECO:0000259" key="14">
    <source>
        <dbReference type="Pfam" id="PF14703"/>
    </source>
</evidence>
<dbReference type="InterPro" id="IPR045122">
    <property type="entry name" value="Csc1-like"/>
</dbReference>
<feature type="transmembrane region" description="Helical" evidence="11">
    <location>
        <begin position="6"/>
        <end position="27"/>
    </location>
</feature>
<comment type="caution">
    <text evidence="15">The sequence shown here is derived from an EMBL/GenBank/DDBJ whole genome shotgun (WGS) entry which is preliminary data.</text>
</comment>
<feature type="domain" description="CSC1/OSCA1-like cytosolic" evidence="14">
    <location>
        <begin position="185"/>
        <end position="401"/>
    </location>
</feature>
<evidence type="ECO:0000256" key="5">
    <source>
        <dbReference type="ARBA" id="ARBA00022837"/>
    </source>
</evidence>
<evidence type="ECO:0000313" key="16">
    <source>
        <dbReference type="Proteomes" id="UP001165190"/>
    </source>
</evidence>
<feature type="transmembrane region" description="Helical" evidence="11">
    <location>
        <begin position="660"/>
        <end position="682"/>
    </location>
</feature>
<organism evidence="15 16">
    <name type="scientific">Hibiscus trionum</name>
    <name type="common">Flower of an hour</name>
    <dbReference type="NCBI Taxonomy" id="183268"/>
    <lineage>
        <taxon>Eukaryota</taxon>
        <taxon>Viridiplantae</taxon>
        <taxon>Streptophyta</taxon>
        <taxon>Embryophyta</taxon>
        <taxon>Tracheophyta</taxon>
        <taxon>Spermatophyta</taxon>
        <taxon>Magnoliopsida</taxon>
        <taxon>eudicotyledons</taxon>
        <taxon>Gunneridae</taxon>
        <taxon>Pentapetalae</taxon>
        <taxon>rosids</taxon>
        <taxon>malvids</taxon>
        <taxon>Malvales</taxon>
        <taxon>Malvaceae</taxon>
        <taxon>Malvoideae</taxon>
        <taxon>Hibiscus</taxon>
    </lineage>
</organism>
<gene>
    <name evidence="15" type="ORF">HRI_003923800</name>
</gene>
<sequence length="801" mass="91040">MDIGALLTSAGINVAICVVLLSLYSILRKQPSNVSVYFMRRLISEQIKPDHFGIERLVPSASWIVRAWQATNEDILAAGGVDALVFLRIVVFSIRIFIIAAMICVFLVLPVNYYGQEMEHKKIHAESLEVFTIGNVKEGSKWFWTHCLALYVISSSACVLLYFEYKSITKMRLAHITGSPVNPSHFTVLVRGIPWSRDHSYSKTVENFFSTYYPASYVSHQMVYRASRVDKLMKDAEKMYRVLKSIESQRKDSYMPCCLCGGTTHSFKALNIEAESVKSKTSGDGLQPSQREKLEKKDVEKMYKKLKTLELQNKESSMPCCLCSGILRSFKVLKNEAESIEHKAISDGLQPSQTDKERPAAFVFFRTRYDAVVAAQVLLSSNPMLWVTQLAPEPNDVYWSNLSIPYKQVWLRKIATLLGAIVFMFVFLLPVTFVQGLTQLDQLRQTFPFLRGLLKHKFMNQLVTGYLPSVILMLFMYAVPPTMMLFSTIEGVVSRSERKRSACIKVLYFTIWNVFFVNVLSGSIIRQLNVFSSVRDIPTQLAKAVPTQATFFTTYVLTSGWASLSCEVIQLFPFFCNWFKRFILRKQEEPCSSTALTFPHHTEIPRLLLFGLLGFTCSIMAPLILPFLLVYFFLAFLVYRNQILNVYVPKYESGGLFWPIVHNTTIFSLVLTQVIALGVFGIKRSPVASGFTIPLIFLTLLFNEYCRQRFSPVFKRSPAQVLKEKDRQDENLGRAEEIYKLLQTAYCQFPLLSPDLTISQGPSTSQELSMPGNSGQNKDHESSKDPESPNPGNQLVKLNEK</sequence>
<dbReference type="Pfam" id="PF02714">
    <property type="entry name" value="RSN1_7TM"/>
    <property type="match status" value="1"/>
</dbReference>
<proteinExistence type="inferred from homology"/>
<evidence type="ECO:0000256" key="9">
    <source>
        <dbReference type="ARBA" id="ARBA00023303"/>
    </source>
</evidence>
<dbReference type="GO" id="GO:0005886">
    <property type="term" value="C:plasma membrane"/>
    <property type="evidence" value="ECO:0007669"/>
    <property type="project" value="TreeGrafter"/>
</dbReference>
<keyword evidence="5" id="KW-0106">Calcium</keyword>
<dbReference type="InterPro" id="IPR003864">
    <property type="entry name" value="CSC1/OSCA1-like_7TM"/>
</dbReference>
<evidence type="ECO:0000313" key="15">
    <source>
        <dbReference type="EMBL" id="GMJ02546.1"/>
    </source>
</evidence>
<protein>
    <recommendedName>
        <fullName evidence="17">CSC1-like protein RXW8</fullName>
    </recommendedName>
</protein>
<dbReference type="Pfam" id="PF13967">
    <property type="entry name" value="RSN1_TM"/>
    <property type="match status" value="1"/>
</dbReference>
<dbReference type="PANTHER" id="PTHR13018:SF117">
    <property type="entry name" value="CSC1-LIKE PROTEIN RXW8"/>
    <property type="match status" value="1"/>
</dbReference>
<evidence type="ECO:0000256" key="7">
    <source>
        <dbReference type="ARBA" id="ARBA00023065"/>
    </source>
</evidence>
<name>A0A9W7MM86_HIBTR</name>
<dbReference type="InterPro" id="IPR027815">
    <property type="entry name" value="CSC1/OSCA1-like_cyt"/>
</dbReference>
<dbReference type="AlphaFoldDB" id="A0A9W7MM86"/>
<comment type="similarity">
    <text evidence="2">Belongs to the CSC1 (TC 1.A.17) family.</text>
</comment>
<feature type="compositionally biased region" description="Basic and acidic residues" evidence="10">
    <location>
        <begin position="777"/>
        <end position="787"/>
    </location>
</feature>
<feature type="transmembrane region" description="Helical" evidence="11">
    <location>
        <begin position="688"/>
        <end position="706"/>
    </location>
</feature>
<evidence type="ECO:0000256" key="2">
    <source>
        <dbReference type="ARBA" id="ARBA00007779"/>
    </source>
</evidence>
<feature type="compositionally biased region" description="Polar residues" evidence="10">
    <location>
        <begin position="760"/>
        <end position="776"/>
    </location>
</feature>
<evidence type="ECO:0000256" key="8">
    <source>
        <dbReference type="ARBA" id="ARBA00023136"/>
    </source>
</evidence>
<dbReference type="EMBL" id="BSYR01000036">
    <property type="protein sequence ID" value="GMJ02546.1"/>
    <property type="molecule type" value="Genomic_DNA"/>
</dbReference>
<keyword evidence="3" id="KW-0813">Transport</keyword>
<keyword evidence="9" id="KW-0407">Ion channel</keyword>
<evidence type="ECO:0000259" key="13">
    <source>
        <dbReference type="Pfam" id="PF13967"/>
    </source>
</evidence>
<evidence type="ECO:0000256" key="1">
    <source>
        <dbReference type="ARBA" id="ARBA00004141"/>
    </source>
</evidence>
<comment type="subcellular location">
    <subcellularLocation>
        <location evidence="1">Membrane</location>
        <topology evidence="1">Multi-pass membrane protein</topology>
    </subcellularLocation>
</comment>
<keyword evidence="8 11" id="KW-0472">Membrane</keyword>
<dbReference type="InterPro" id="IPR032880">
    <property type="entry name" value="CSC1/OSCA1-like_N"/>
</dbReference>
<dbReference type="OrthoDB" id="1689567at2759"/>
<feature type="transmembrane region" description="Helical" evidence="11">
    <location>
        <begin position="607"/>
        <end position="639"/>
    </location>
</feature>
<keyword evidence="6 11" id="KW-1133">Transmembrane helix</keyword>
<reference evidence="15" key="1">
    <citation type="submission" date="2023-05" db="EMBL/GenBank/DDBJ databases">
        <title>Genome and transcriptome analyses reveal genes involved in the formation of fine ridges on petal epidermal cells in Hibiscus trionum.</title>
        <authorList>
            <person name="Koshimizu S."/>
            <person name="Masuda S."/>
            <person name="Ishii T."/>
            <person name="Shirasu K."/>
            <person name="Hoshino A."/>
            <person name="Arita M."/>
        </authorList>
    </citation>
    <scope>NUCLEOTIDE SEQUENCE</scope>
    <source>
        <strain evidence="15">Hamamatsu line</strain>
    </source>
</reference>